<dbReference type="Gene3D" id="1.20.1070.10">
    <property type="entry name" value="Rhodopsin 7-helix transmembrane proteins"/>
    <property type="match status" value="1"/>
</dbReference>
<sequence length="359" mass="40246">MPLVLVLAPRPNNPSGYESQPYICLSRGIEQRRVCLITDLPAIAQHVDESEAPHAPMLILLAITITIELIIITIFHMKAAIQRGTFFYILTILSISVTFRILFSFVSVIVSALVDSESDLFQFTSKSSLYVDYWSNYFSLAITFCMSLNRCLCFVARNTNTMIFEGSEFRLFDSIFSKNVVVPIVVSFVVSMIGAILAIVTSNIRRVFVDNLGFVDIGDAVGLKTVVNRFFYVFPFGSVVCYIILWQFLRKQANLVLSRNTSKADQKAFVQLLITSVLYGIMPILFEIITIYDWGANVDLQMTFISLLNVFNYLPEMSLPLLLICSSVEFRKKIGTLMSISGKEKSTPSSTKSVTASIP</sequence>
<feature type="transmembrane region" description="Helical" evidence="1">
    <location>
        <begin position="87"/>
        <end position="114"/>
    </location>
</feature>
<reference evidence="2 3" key="1">
    <citation type="submission" date="2020-04" db="EMBL/GenBank/DDBJ databases">
        <authorList>
            <person name="Laetsch R D."/>
            <person name="Stevens L."/>
            <person name="Kumar S."/>
            <person name="Blaxter L. M."/>
        </authorList>
    </citation>
    <scope>NUCLEOTIDE SEQUENCE [LARGE SCALE GENOMIC DNA]</scope>
</reference>
<dbReference type="AlphaFoldDB" id="A0A8S1E5E3"/>
<comment type="caution">
    <text evidence="2">The sequence shown here is derived from an EMBL/GenBank/DDBJ whole genome shotgun (WGS) entry which is preliminary data.</text>
</comment>
<keyword evidence="3" id="KW-1185">Reference proteome</keyword>
<protein>
    <submittedName>
        <fullName evidence="2">Uncharacterized protein</fullName>
    </submittedName>
</protein>
<feature type="transmembrane region" description="Helical" evidence="1">
    <location>
        <begin position="230"/>
        <end position="249"/>
    </location>
</feature>
<dbReference type="OrthoDB" id="5871355at2759"/>
<keyword evidence="1" id="KW-0812">Transmembrane</keyword>
<keyword evidence="1" id="KW-0472">Membrane</keyword>
<dbReference type="SUPFAM" id="SSF81321">
    <property type="entry name" value="Family A G protein-coupled receptor-like"/>
    <property type="match status" value="1"/>
</dbReference>
<keyword evidence="1" id="KW-1133">Transmembrane helix</keyword>
<evidence type="ECO:0000256" key="1">
    <source>
        <dbReference type="SAM" id="Phobius"/>
    </source>
</evidence>
<feature type="transmembrane region" description="Helical" evidence="1">
    <location>
        <begin position="55"/>
        <end position="75"/>
    </location>
</feature>
<dbReference type="EMBL" id="CADEPM010000001">
    <property type="protein sequence ID" value="CAB3398836.1"/>
    <property type="molecule type" value="Genomic_DNA"/>
</dbReference>
<dbReference type="PANTHER" id="PTHR22718:SF36">
    <property type="entry name" value="G_PROTEIN_RECEP_F1_2 DOMAIN-CONTAINING PROTEIN-RELATED"/>
    <property type="match status" value="1"/>
</dbReference>
<feature type="transmembrane region" description="Helical" evidence="1">
    <location>
        <begin position="304"/>
        <end position="324"/>
    </location>
</feature>
<accession>A0A8S1E5E3</accession>
<feature type="transmembrane region" description="Helical" evidence="1">
    <location>
        <begin position="134"/>
        <end position="155"/>
    </location>
</feature>
<evidence type="ECO:0000313" key="3">
    <source>
        <dbReference type="Proteomes" id="UP000494206"/>
    </source>
</evidence>
<dbReference type="Proteomes" id="UP000494206">
    <property type="component" value="Unassembled WGS sequence"/>
</dbReference>
<dbReference type="PANTHER" id="PTHR22718">
    <property type="entry name" value="SERPENTINE RECEPTOR, CLASS X"/>
    <property type="match status" value="1"/>
</dbReference>
<gene>
    <name evidence="2" type="ORF">CBOVIS_LOCUS2072</name>
</gene>
<feature type="transmembrane region" description="Helical" evidence="1">
    <location>
        <begin position="176"/>
        <end position="200"/>
    </location>
</feature>
<feature type="transmembrane region" description="Helical" evidence="1">
    <location>
        <begin position="269"/>
        <end position="292"/>
    </location>
</feature>
<organism evidence="2 3">
    <name type="scientific">Caenorhabditis bovis</name>
    <dbReference type="NCBI Taxonomy" id="2654633"/>
    <lineage>
        <taxon>Eukaryota</taxon>
        <taxon>Metazoa</taxon>
        <taxon>Ecdysozoa</taxon>
        <taxon>Nematoda</taxon>
        <taxon>Chromadorea</taxon>
        <taxon>Rhabditida</taxon>
        <taxon>Rhabditina</taxon>
        <taxon>Rhabditomorpha</taxon>
        <taxon>Rhabditoidea</taxon>
        <taxon>Rhabditidae</taxon>
        <taxon>Peloderinae</taxon>
        <taxon>Caenorhabditis</taxon>
    </lineage>
</organism>
<evidence type="ECO:0000313" key="2">
    <source>
        <dbReference type="EMBL" id="CAB3398836.1"/>
    </source>
</evidence>
<name>A0A8S1E5E3_9PELO</name>
<proteinExistence type="predicted"/>